<evidence type="ECO:0000313" key="2">
    <source>
        <dbReference type="EMBL" id="KAF9587673.1"/>
    </source>
</evidence>
<name>A0A835GXC1_9MAGN</name>
<protein>
    <recommendedName>
        <fullName evidence="1">GYF domain-containing protein</fullName>
    </recommendedName>
</protein>
<feature type="domain" description="GYF" evidence="1">
    <location>
        <begin position="14"/>
        <end position="64"/>
    </location>
</feature>
<dbReference type="OrthoDB" id="1745253at2759"/>
<proteinExistence type="predicted"/>
<keyword evidence="3" id="KW-1185">Reference proteome</keyword>
<organism evidence="2 3">
    <name type="scientific">Coptis chinensis</name>
    <dbReference type="NCBI Taxonomy" id="261450"/>
    <lineage>
        <taxon>Eukaryota</taxon>
        <taxon>Viridiplantae</taxon>
        <taxon>Streptophyta</taxon>
        <taxon>Embryophyta</taxon>
        <taxon>Tracheophyta</taxon>
        <taxon>Spermatophyta</taxon>
        <taxon>Magnoliopsida</taxon>
        <taxon>Ranunculales</taxon>
        <taxon>Ranunculaceae</taxon>
        <taxon>Coptidoideae</taxon>
        <taxon>Coptis</taxon>
    </lineage>
</organism>
<reference evidence="2 3" key="1">
    <citation type="submission" date="2020-10" db="EMBL/GenBank/DDBJ databases">
        <title>The Coptis chinensis genome and diversification of protoberbering-type alkaloids.</title>
        <authorList>
            <person name="Wang B."/>
            <person name="Shu S."/>
            <person name="Song C."/>
            <person name="Liu Y."/>
        </authorList>
    </citation>
    <scope>NUCLEOTIDE SEQUENCE [LARGE SCALE GENOMIC DNA]</scope>
    <source>
        <strain evidence="2">HL-2020</strain>
        <tissue evidence="2">Leaf</tissue>
    </source>
</reference>
<dbReference type="SUPFAM" id="SSF55277">
    <property type="entry name" value="GYF domain"/>
    <property type="match status" value="1"/>
</dbReference>
<dbReference type="InterPro" id="IPR035445">
    <property type="entry name" value="GYF-like_dom_sf"/>
</dbReference>
<evidence type="ECO:0000259" key="1">
    <source>
        <dbReference type="Pfam" id="PF14237"/>
    </source>
</evidence>
<sequence>MENDASKSELVEGWFILSHNHDNLGPYTCSELQAHFLNGYISPDTLLWTQGRTNWMPLSSIPDLLNRISLPAPEALPHINHATLCSETTAAAADDDDDEFVKWQKEVKEVELEEGESHQLTTPLMLLIPIN</sequence>
<dbReference type="Pfam" id="PF14237">
    <property type="entry name" value="GYF_2"/>
    <property type="match status" value="1"/>
</dbReference>
<dbReference type="InterPro" id="IPR025640">
    <property type="entry name" value="GYF_2"/>
</dbReference>
<accession>A0A835GXC1</accession>
<dbReference type="Proteomes" id="UP000631114">
    <property type="component" value="Unassembled WGS sequence"/>
</dbReference>
<gene>
    <name evidence="2" type="ORF">IFM89_004505</name>
</gene>
<comment type="caution">
    <text evidence="2">The sequence shown here is derived from an EMBL/GenBank/DDBJ whole genome shotgun (WGS) entry which is preliminary data.</text>
</comment>
<dbReference type="AlphaFoldDB" id="A0A835GXC1"/>
<evidence type="ECO:0000313" key="3">
    <source>
        <dbReference type="Proteomes" id="UP000631114"/>
    </source>
</evidence>
<dbReference type="EMBL" id="JADFTS010000009">
    <property type="protein sequence ID" value="KAF9587673.1"/>
    <property type="molecule type" value="Genomic_DNA"/>
</dbReference>